<dbReference type="AlphaFoldDB" id="A0A9P4M7B0"/>
<organism evidence="3 4">
    <name type="scientific">Rhizodiscina lignyota</name>
    <dbReference type="NCBI Taxonomy" id="1504668"/>
    <lineage>
        <taxon>Eukaryota</taxon>
        <taxon>Fungi</taxon>
        <taxon>Dikarya</taxon>
        <taxon>Ascomycota</taxon>
        <taxon>Pezizomycotina</taxon>
        <taxon>Dothideomycetes</taxon>
        <taxon>Pleosporomycetidae</taxon>
        <taxon>Aulographales</taxon>
        <taxon>Rhizodiscinaceae</taxon>
        <taxon>Rhizodiscina</taxon>
    </lineage>
</organism>
<dbReference type="InterPro" id="IPR036812">
    <property type="entry name" value="NAD(P)_OxRdtase_dom_sf"/>
</dbReference>
<dbReference type="PANTHER" id="PTHR43364:SF4">
    <property type="entry name" value="NAD(P)-LINKED OXIDOREDUCTASE SUPERFAMILY PROTEIN"/>
    <property type="match status" value="1"/>
</dbReference>
<evidence type="ECO:0000259" key="2">
    <source>
        <dbReference type="Pfam" id="PF00248"/>
    </source>
</evidence>
<dbReference type="OrthoDB" id="2310150at2759"/>
<gene>
    <name evidence="3" type="ORF">NA57DRAFT_64877</name>
</gene>
<name>A0A9P4M7B0_9PEZI</name>
<reference evidence="3" key="1">
    <citation type="journal article" date="2020" name="Stud. Mycol.">
        <title>101 Dothideomycetes genomes: a test case for predicting lifestyles and emergence of pathogens.</title>
        <authorList>
            <person name="Haridas S."/>
            <person name="Albert R."/>
            <person name="Binder M."/>
            <person name="Bloem J."/>
            <person name="Labutti K."/>
            <person name="Salamov A."/>
            <person name="Andreopoulos B."/>
            <person name="Baker S."/>
            <person name="Barry K."/>
            <person name="Bills G."/>
            <person name="Bluhm B."/>
            <person name="Cannon C."/>
            <person name="Castanera R."/>
            <person name="Culley D."/>
            <person name="Daum C."/>
            <person name="Ezra D."/>
            <person name="Gonzalez J."/>
            <person name="Henrissat B."/>
            <person name="Kuo A."/>
            <person name="Liang C."/>
            <person name="Lipzen A."/>
            <person name="Lutzoni F."/>
            <person name="Magnuson J."/>
            <person name="Mondo S."/>
            <person name="Nolan M."/>
            <person name="Ohm R."/>
            <person name="Pangilinan J."/>
            <person name="Park H.-J."/>
            <person name="Ramirez L."/>
            <person name="Alfaro M."/>
            <person name="Sun H."/>
            <person name="Tritt A."/>
            <person name="Yoshinaga Y."/>
            <person name="Zwiers L.-H."/>
            <person name="Turgeon B."/>
            <person name="Goodwin S."/>
            <person name="Spatafora J."/>
            <person name="Crous P."/>
            <person name="Grigoriev I."/>
        </authorList>
    </citation>
    <scope>NUCLEOTIDE SEQUENCE</scope>
    <source>
        <strain evidence="3">CBS 133067</strain>
    </source>
</reference>
<keyword evidence="1" id="KW-0560">Oxidoreductase</keyword>
<dbReference type="Proteomes" id="UP000799772">
    <property type="component" value="Unassembled WGS sequence"/>
</dbReference>
<sequence length="334" mass="36950">MTTNKTAPVLSIGTHTWNTTPESQSSIQEILNVMRKHGIKKLDTARSYGQGESEAVIGNLGLPKEFEVATKAATGTWEGAGKREHVLEGAQLSLDALRISKIPIYFLHAPDETTPVADTMSAIQELYEHGHFEKFGLSNFTRDQVVELHSYAKSNGLVLPTVYQSSYSLAVRLNEEGLFPTLRELGFSIQAYSPMAAGLLAKTPEYIEQGKGSWDPKTPSGIVYNYQYNKPEYMQMLREYAALSEKSGVSRTGLAYRWIRYHSMLDGSLGDEMIIGAASANQLEETLEELEKGPLEPWAVKIIDELWDVVKGVAPVDNLEAIRHLVKKLSAGNS</sequence>
<feature type="domain" description="NADP-dependent oxidoreductase" evidence="2">
    <location>
        <begin position="10"/>
        <end position="307"/>
    </location>
</feature>
<dbReference type="CDD" id="cd19075">
    <property type="entry name" value="AKR_AKR7A1-5"/>
    <property type="match status" value="1"/>
</dbReference>
<dbReference type="Gene3D" id="3.20.20.100">
    <property type="entry name" value="NADP-dependent oxidoreductase domain"/>
    <property type="match status" value="1"/>
</dbReference>
<protein>
    <submittedName>
        <fullName evidence="3">Aldo/keto reductase</fullName>
    </submittedName>
</protein>
<dbReference type="InterPro" id="IPR023210">
    <property type="entry name" value="NADP_OxRdtase_dom"/>
</dbReference>
<dbReference type="SUPFAM" id="SSF51430">
    <property type="entry name" value="NAD(P)-linked oxidoreductase"/>
    <property type="match status" value="1"/>
</dbReference>
<dbReference type="InterPro" id="IPR050523">
    <property type="entry name" value="AKR_Detox_Biosynth"/>
</dbReference>
<accession>A0A9P4M7B0</accession>
<dbReference type="EMBL" id="ML978124">
    <property type="protein sequence ID" value="KAF2100228.1"/>
    <property type="molecule type" value="Genomic_DNA"/>
</dbReference>
<evidence type="ECO:0000313" key="3">
    <source>
        <dbReference type="EMBL" id="KAF2100228.1"/>
    </source>
</evidence>
<evidence type="ECO:0000256" key="1">
    <source>
        <dbReference type="ARBA" id="ARBA00023002"/>
    </source>
</evidence>
<proteinExistence type="predicted"/>
<dbReference type="GO" id="GO:0016491">
    <property type="term" value="F:oxidoreductase activity"/>
    <property type="evidence" value="ECO:0007669"/>
    <property type="project" value="UniProtKB-KW"/>
</dbReference>
<dbReference type="Pfam" id="PF00248">
    <property type="entry name" value="Aldo_ket_red"/>
    <property type="match status" value="1"/>
</dbReference>
<dbReference type="PANTHER" id="PTHR43364">
    <property type="entry name" value="NADH-SPECIFIC METHYLGLYOXAL REDUCTASE-RELATED"/>
    <property type="match status" value="1"/>
</dbReference>
<comment type="caution">
    <text evidence="3">The sequence shown here is derived from an EMBL/GenBank/DDBJ whole genome shotgun (WGS) entry which is preliminary data.</text>
</comment>
<keyword evidence="4" id="KW-1185">Reference proteome</keyword>
<evidence type="ECO:0000313" key="4">
    <source>
        <dbReference type="Proteomes" id="UP000799772"/>
    </source>
</evidence>